<dbReference type="Proteomes" id="UP000615446">
    <property type="component" value="Unassembled WGS sequence"/>
</dbReference>
<accession>A0A8H3KWG9</accession>
<sequence length="128" mass="15196">MSKLLYIIKSLLHYKYKNCSELFVFCHFTIRGKRKFQRYKAETTANFAFSKINIKMKKKIEPMGWRLEDKKKRKENDIQRRSNTAKELRTLGEEMEKPNFFTSGKIEAICVELSHDTSNVEIPHVQSC</sequence>
<evidence type="ECO:0000313" key="2">
    <source>
        <dbReference type="Proteomes" id="UP000615446"/>
    </source>
</evidence>
<comment type="caution">
    <text evidence="1">The sequence shown here is derived from an EMBL/GenBank/DDBJ whole genome shotgun (WGS) entry which is preliminary data.</text>
</comment>
<dbReference type="EMBL" id="BLAL01000030">
    <property type="protein sequence ID" value="GES77258.1"/>
    <property type="molecule type" value="Genomic_DNA"/>
</dbReference>
<evidence type="ECO:0000313" key="1">
    <source>
        <dbReference type="EMBL" id="GES77258.1"/>
    </source>
</evidence>
<protein>
    <submittedName>
        <fullName evidence="1">Uncharacterized protein</fullName>
    </submittedName>
</protein>
<name>A0A8H3KWG9_9GLOM</name>
<reference evidence="1" key="1">
    <citation type="submission" date="2019-10" db="EMBL/GenBank/DDBJ databases">
        <title>Conservation and host-specific expression of non-tandemly repeated heterogenous ribosome RNA gene in arbuscular mycorrhizal fungi.</title>
        <authorList>
            <person name="Maeda T."/>
            <person name="Kobayashi Y."/>
            <person name="Nakagawa T."/>
            <person name="Ezawa T."/>
            <person name="Yamaguchi K."/>
            <person name="Bino T."/>
            <person name="Nishimoto Y."/>
            <person name="Shigenobu S."/>
            <person name="Kawaguchi M."/>
        </authorList>
    </citation>
    <scope>NUCLEOTIDE SEQUENCE</scope>
    <source>
        <strain evidence="1">HR1</strain>
    </source>
</reference>
<proteinExistence type="predicted"/>
<organism evidence="1 2">
    <name type="scientific">Rhizophagus clarus</name>
    <dbReference type="NCBI Taxonomy" id="94130"/>
    <lineage>
        <taxon>Eukaryota</taxon>
        <taxon>Fungi</taxon>
        <taxon>Fungi incertae sedis</taxon>
        <taxon>Mucoromycota</taxon>
        <taxon>Glomeromycotina</taxon>
        <taxon>Glomeromycetes</taxon>
        <taxon>Glomerales</taxon>
        <taxon>Glomeraceae</taxon>
        <taxon>Rhizophagus</taxon>
    </lineage>
</organism>
<dbReference type="AlphaFoldDB" id="A0A8H3KWG9"/>
<gene>
    <name evidence="1" type="ORF">RCL2_000464200</name>
</gene>